<dbReference type="SFLD" id="SFLDS00029">
    <property type="entry name" value="Radical_SAM"/>
    <property type="match status" value="1"/>
</dbReference>
<keyword evidence="5" id="KW-0408">Iron</keyword>
<dbReference type="GO" id="GO:0051539">
    <property type="term" value="F:4 iron, 4 sulfur cluster binding"/>
    <property type="evidence" value="ECO:0007669"/>
    <property type="project" value="UniProtKB-KW"/>
</dbReference>
<keyword evidence="2" id="KW-0004">4Fe-4S</keyword>
<keyword evidence="9" id="KW-1185">Reference proteome</keyword>
<dbReference type="Gene3D" id="3.20.20.70">
    <property type="entry name" value="Aldolase class I"/>
    <property type="match status" value="1"/>
</dbReference>
<sequence>MIATDLDSSSPVPLDGIRLPIAGLTQMTTLDYPDHLACVVFLQGCPLRCGYCHNGHMMAPRRGDEQEWQAVREFLESRRGLLEAVVFSGGEPTLHHALPAAVSEVKAMGFKVGLHTAGPYPGRLSRLLPNLDWVGLDVKGRGRDFDLICGRPGIWQRHSQSLMTLLDSGVSFECRTTVHWRDFDLAGVERLALTLADCGVRRYAIQVARTNQCLDPAYCQPVENAPPRAMLAGLVKRLAPHFAHIELRE</sequence>
<evidence type="ECO:0000259" key="7">
    <source>
        <dbReference type="PROSITE" id="PS51918"/>
    </source>
</evidence>
<dbReference type="InterPro" id="IPR034457">
    <property type="entry name" value="Organic_radical-activating"/>
</dbReference>
<dbReference type="PANTHER" id="PTHR30352">
    <property type="entry name" value="PYRUVATE FORMATE-LYASE-ACTIVATING ENZYME"/>
    <property type="match status" value="1"/>
</dbReference>
<dbReference type="Pfam" id="PF04055">
    <property type="entry name" value="Radical_SAM"/>
    <property type="match status" value="1"/>
</dbReference>
<accession>A0A0X8HDS7</accession>
<evidence type="ECO:0000256" key="1">
    <source>
        <dbReference type="ARBA" id="ARBA00001966"/>
    </source>
</evidence>
<dbReference type="InterPro" id="IPR013785">
    <property type="entry name" value="Aldolase_TIM"/>
</dbReference>
<proteinExistence type="predicted"/>
<dbReference type="NCBIfam" id="TIGR02495">
    <property type="entry name" value="NrdG2"/>
    <property type="match status" value="1"/>
</dbReference>
<name>A0A0X8HDS7_9GAMM</name>
<dbReference type="EMBL" id="CP014226">
    <property type="protein sequence ID" value="AMD00766.1"/>
    <property type="molecule type" value="Genomic_DNA"/>
</dbReference>
<evidence type="ECO:0000256" key="6">
    <source>
        <dbReference type="ARBA" id="ARBA00023014"/>
    </source>
</evidence>
<evidence type="ECO:0000313" key="9">
    <source>
        <dbReference type="Proteomes" id="UP000063387"/>
    </source>
</evidence>
<dbReference type="GO" id="GO:0003824">
    <property type="term" value="F:catalytic activity"/>
    <property type="evidence" value="ECO:0007669"/>
    <property type="project" value="InterPro"/>
</dbReference>
<evidence type="ECO:0000256" key="2">
    <source>
        <dbReference type="ARBA" id="ARBA00022485"/>
    </source>
</evidence>
<dbReference type="RefSeq" id="WP_066447600.1">
    <property type="nucleotide sequence ID" value="NZ_CP014226.1"/>
</dbReference>
<organism evidence="8 9">
    <name type="scientific">Halomonas chromatireducens</name>
    <dbReference type="NCBI Taxonomy" id="507626"/>
    <lineage>
        <taxon>Bacteria</taxon>
        <taxon>Pseudomonadati</taxon>
        <taxon>Pseudomonadota</taxon>
        <taxon>Gammaproteobacteria</taxon>
        <taxon>Oceanospirillales</taxon>
        <taxon>Halomonadaceae</taxon>
        <taxon>Halomonas</taxon>
    </lineage>
</organism>
<protein>
    <submittedName>
        <fullName evidence="8">Pyrroloquinoline quinone biosynthesis protein PqqE</fullName>
    </submittedName>
</protein>
<dbReference type="OrthoDB" id="9782387at2"/>
<keyword evidence="6" id="KW-0411">Iron-sulfur</keyword>
<reference evidence="8 9" key="2">
    <citation type="submission" date="2016-02" db="EMBL/GenBank/DDBJ databases">
        <authorList>
            <person name="Wen L."/>
            <person name="He K."/>
            <person name="Yang H."/>
        </authorList>
    </citation>
    <scope>NUCLEOTIDE SEQUENCE [LARGE SCALE GENOMIC DNA]</scope>
    <source>
        <strain evidence="8 9">AGD 8-3</strain>
    </source>
</reference>
<dbReference type="InterPro" id="IPR012840">
    <property type="entry name" value="NrdG2"/>
</dbReference>
<keyword evidence="4" id="KW-0479">Metal-binding</keyword>
<dbReference type="SFLD" id="SFLDG01094">
    <property type="entry name" value="Uncharacterised_Radical_SAM_Su"/>
    <property type="match status" value="1"/>
</dbReference>
<dbReference type="PATRIC" id="fig|507626.3.peg.1692"/>
<feature type="domain" description="Radical SAM core" evidence="7">
    <location>
        <begin position="31"/>
        <end position="249"/>
    </location>
</feature>
<dbReference type="SUPFAM" id="SSF102114">
    <property type="entry name" value="Radical SAM enzymes"/>
    <property type="match status" value="1"/>
</dbReference>
<comment type="cofactor">
    <cofactor evidence="1">
        <name>[4Fe-4S] cluster</name>
        <dbReference type="ChEBI" id="CHEBI:49883"/>
    </cofactor>
</comment>
<dbReference type="PROSITE" id="PS51918">
    <property type="entry name" value="RADICAL_SAM"/>
    <property type="match status" value="1"/>
</dbReference>
<dbReference type="GO" id="GO:0046872">
    <property type="term" value="F:metal ion binding"/>
    <property type="evidence" value="ECO:0007669"/>
    <property type="project" value="UniProtKB-KW"/>
</dbReference>
<evidence type="ECO:0000256" key="5">
    <source>
        <dbReference type="ARBA" id="ARBA00023004"/>
    </source>
</evidence>
<dbReference type="KEGG" id="hco:LOKO_01698"/>
<dbReference type="CDD" id="cd01335">
    <property type="entry name" value="Radical_SAM"/>
    <property type="match status" value="1"/>
</dbReference>
<dbReference type="STRING" id="507626.LOKO_01698"/>
<dbReference type="AlphaFoldDB" id="A0A0X8HDS7"/>
<dbReference type="InterPro" id="IPR058240">
    <property type="entry name" value="rSAM_sf"/>
</dbReference>
<dbReference type="InterPro" id="IPR007197">
    <property type="entry name" value="rSAM"/>
</dbReference>
<evidence type="ECO:0000313" key="8">
    <source>
        <dbReference type="EMBL" id="AMD00766.1"/>
    </source>
</evidence>
<dbReference type="Proteomes" id="UP000063387">
    <property type="component" value="Chromosome"/>
</dbReference>
<keyword evidence="3" id="KW-0949">S-adenosyl-L-methionine</keyword>
<gene>
    <name evidence="8" type="ORF">LOKO_01698</name>
</gene>
<dbReference type="PANTHER" id="PTHR30352:SF13">
    <property type="entry name" value="GLYCYL-RADICAL ENZYME ACTIVATING ENZYME YJJW-RELATED"/>
    <property type="match status" value="1"/>
</dbReference>
<evidence type="ECO:0000256" key="3">
    <source>
        <dbReference type="ARBA" id="ARBA00022691"/>
    </source>
</evidence>
<reference evidence="8 9" key="1">
    <citation type="journal article" date="2016" name="Genome Announc.">
        <title>Draft Genome Sequence of 'Halomonas chromatireducens' Strain AGD 8-3, a Haloalkaliphilic Chromate- and Selenite-Reducing Gammaproteobacterium.</title>
        <authorList>
            <person name="Sharko F.S."/>
            <person name="Shapovalova A.A."/>
            <person name="Tsygankova S.V."/>
            <person name="Komova A.V."/>
            <person name="Boulygina E.S."/>
            <person name="Teslyuk A.B."/>
            <person name="Gotovtsev P.M."/>
            <person name="Namsaraev Z.B."/>
            <person name="Khijniak T.V."/>
            <person name="Nedoluzhko A.V."/>
            <person name="Vasilov R.G."/>
        </authorList>
    </citation>
    <scope>NUCLEOTIDE SEQUENCE [LARGE SCALE GENOMIC DNA]</scope>
    <source>
        <strain evidence="8 9">AGD 8-3</strain>
    </source>
</reference>
<evidence type="ECO:0000256" key="4">
    <source>
        <dbReference type="ARBA" id="ARBA00022723"/>
    </source>
</evidence>